<proteinExistence type="predicted"/>
<dbReference type="EMBL" id="JABSTQ010010740">
    <property type="protein sequence ID" value="KAG0418351.1"/>
    <property type="molecule type" value="Genomic_DNA"/>
</dbReference>
<sequence>MLASFSPRFTRWQGASQARLDRVYVSSELSDGIQSYDAKIVPFSDHGFVATVLRSGGPGPRRARRDTTWKMNAGVLEEEGFVRETRHALEGLAESGVDAVSWEQFKEQFRESASAFGRRRAAEARQVRDHLTRTLKILLEDEERDPGAFREDIKNCKDQLLGLLEERYKGAQVKSRVEALEGVMQPSKIFRTHERMRVRENALREVRGKGVVATSQEEIAAMFEEAYGKLFRKEELDEDAFVSILHGSPTVPDETTDVMNCPIRPSEAVCCPGVTAKKIHRSWATFVWRSPWERTRRDNLFLHQESGGLGLVNIIIKLNVQRFLLFRDAKEPTLLSALHHLGFPYLGRWMVSTSGRSAKAAELRFYSEIAEAIQFFSALFSWDYLTTVTKRKLYWDTVSATFPPPLYRPPPVPDGAARLFRFVQRLPTPTATKDFFVRMHMEVLPDKSWLHGKGVFVPWSLNCDLCGNTETIQHVLVESSNAYLFWDEMRTCFRLRSAFDVEWGTFKYRLLGDGERTEATSVLVLLGLDAIWQSRTAMVQCHLDARPTWDYFLAKLDWVVSVTGMGAAGGADE</sequence>
<gene>
    <name evidence="1" type="ORF">HPB47_004923</name>
</gene>
<dbReference type="Proteomes" id="UP000805193">
    <property type="component" value="Unassembled WGS sequence"/>
</dbReference>
<organism evidence="1 2">
    <name type="scientific">Ixodes persulcatus</name>
    <name type="common">Taiga tick</name>
    <dbReference type="NCBI Taxonomy" id="34615"/>
    <lineage>
        <taxon>Eukaryota</taxon>
        <taxon>Metazoa</taxon>
        <taxon>Ecdysozoa</taxon>
        <taxon>Arthropoda</taxon>
        <taxon>Chelicerata</taxon>
        <taxon>Arachnida</taxon>
        <taxon>Acari</taxon>
        <taxon>Parasitiformes</taxon>
        <taxon>Ixodida</taxon>
        <taxon>Ixodoidea</taxon>
        <taxon>Ixodidae</taxon>
        <taxon>Ixodinae</taxon>
        <taxon>Ixodes</taxon>
    </lineage>
</organism>
<evidence type="ECO:0000313" key="1">
    <source>
        <dbReference type="EMBL" id="KAG0418351.1"/>
    </source>
</evidence>
<keyword evidence="2" id="KW-1185">Reference proteome</keyword>
<comment type="caution">
    <text evidence="1">The sequence shown here is derived from an EMBL/GenBank/DDBJ whole genome shotgun (WGS) entry which is preliminary data.</text>
</comment>
<name>A0AC60PEF5_IXOPE</name>
<evidence type="ECO:0000313" key="2">
    <source>
        <dbReference type="Proteomes" id="UP000805193"/>
    </source>
</evidence>
<reference evidence="1 2" key="1">
    <citation type="journal article" date="2020" name="Cell">
        <title>Large-Scale Comparative Analyses of Tick Genomes Elucidate Their Genetic Diversity and Vector Capacities.</title>
        <authorList>
            <consortium name="Tick Genome and Microbiome Consortium (TIGMIC)"/>
            <person name="Jia N."/>
            <person name="Wang J."/>
            <person name="Shi W."/>
            <person name="Du L."/>
            <person name="Sun Y."/>
            <person name="Zhan W."/>
            <person name="Jiang J.F."/>
            <person name="Wang Q."/>
            <person name="Zhang B."/>
            <person name="Ji P."/>
            <person name="Bell-Sakyi L."/>
            <person name="Cui X.M."/>
            <person name="Yuan T.T."/>
            <person name="Jiang B.G."/>
            <person name="Yang W.F."/>
            <person name="Lam T.T."/>
            <person name="Chang Q.C."/>
            <person name="Ding S.J."/>
            <person name="Wang X.J."/>
            <person name="Zhu J.G."/>
            <person name="Ruan X.D."/>
            <person name="Zhao L."/>
            <person name="Wei J.T."/>
            <person name="Ye R.Z."/>
            <person name="Que T.C."/>
            <person name="Du C.H."/>
            <person name="Zhou Y.H."/>
            <person name="Cheng J.X."/>
            <person name="Dai P.F."/>
            <person name="Guo W.B."/>
            <person name="Han X.H."/>
            <person name="Huang E.J."/>
            <person name="Li L.F."/>
            <person name="Wei W."/>
            <person name="Gao Y.C."/>
            <person name="Liu J.Z."/>
            <person name="Shao H.Z."/>
            <person name="Wang X."/>
            <person name="Wang C.C."/>
            <person name="Yang T.C."/>
            <person name="Huo Q.B."/>
            <person name="Li W."/>
            <person name="Chen H.Y."/>
            <person name="Chen S.E."/>
            <person name="Zhou L.G."/>
            <person name="Ni X.B."/>
            <person name="Tian J.H."/>
            <person name="Sheng Y."/>
            <person name="Liu T."/>
            <person name="Pan Y.S."/>
            <person name="Xia L.Y."/>
            <person name="Li J."/>
            <person name="Zhao F."/>
            <person name="Cao W.C."/>
        </authorList>
    </citation>
    <scope>NUCLEOTIDE SEQUENCE [LARGE SCALE GENOMIC DNA]</scope>
    <source>
        <strain evidence="1">Iper-2018</strain>
    </source>
</reference>
<accession>A0AC60PEF5</accession>
<protein>
    <submittedName>
        <fullName evidence="1">Uncharacterized protein</fullName>
    </submittedName>
</protein>